<dbReference type="Proteomes" id="UP001189756">
    <property type="component" value="Unassembled WGS sequence"/>
</dbReference>
<dbReference type="AlphaFoldDB" id="A0AAD2C2L3"/>
<keyword evidence="1" id="KW-0812">Transmembrane</keyword>
<dbReference type="EMBL" id="CATZAZ010000023">
    <property type="protein sequence ID" value="CAJ0808776.1"/>
    <property type="molecule type" value="Genomic_DNA"/>
</dbReference>
<sequence>MFIFHEGLPRSGKSYEAMVKRIIPALLKGRKVYARLNGINHEKVAEAAGMPVEQVRALLFEIPESKVLLWHTIVENDSLVILDEMQNFWPESVRNIPQDQLKAITEHGHRGLDIVGMGQLLKGKGGVNANWVNRCDQKIVFEKQNAQGRDDHYRWTSYKGKLENGRIKFVKIASEVEKYDPKYFGTYATRVEGAENAETYKDDRTNILRSRLFRLWVPLGVVAFAVCLGYLWHLLRGGGMEKSLLKNQPQHNVVTTTSTVSTPASGVVATSAQPMQQPSQAAATTQPAKADALADDYIVAITGKWRPRLSGLIVGGRKARVVVEWYDDGYRVRERLSAAQLEEFGWLVVRSAYGEHVVLSKQGTHIAVTAWPMEPYAAVSEVQQGEIRNAGRNVGFGGGEAPVPYGDVRQVAAAGGGDDPSWNGYGADVLIRHHKPVHSILSN</sequence>
<gene>
    <name evidence="3" type="ORF">R77560_04783</name>
</gene>
<dbReference type="InterPro" id="IPR008900">
    <property type="entry name" value="Zot_N"/>
</dbReference>
<proteinExistence type="predicted"/>
<feature type="domain" description="Zona occludens toxin N-terminal" evidence="2">
    <location>
        <begin position="1"/>
        <end position="193"/>
    </location>
</feature>
<reference evidence="3" key="1">
    <citation type="submission" date="2023-07" db="EMBL/GenBank/DDBJ databases">
        <authorList>
            <person name="Peeters C."/>
        </authorList>
    </citation>
    <scope>NUCLEOTIDE SEQUENCE</scope>
    <source>
        <strain evidence="3">R-77560</strain>
    </source>
</reference>
<feature type="transmembrane region" description="Helical" evidence="1">
    <location>
        <begin position="215"/>
        <end position="235"/>
    </location>
</feature>
<organism evidence="3 4">
    <name type="scientific">Ralstonia thomasii</name>
    <dbReference type="NCBI Taxonomy" id="3058596"/>
    <lineage>
        <taxon>Bacteria</taxon>
        <taxon>Pseudomonadati</taxon>
        <taxon>Pseudomonadota</taxon>
        <taxon>Betaproteobacteria</taxon>
        <taxon>Burkholderiales</taxon>
        <taxon>Burkholderiaceae</taxon>
        <taxon>Ralstonia</taxon>
    </lineage>
</organism>
<protein>
    <recommendedName>
        <fullName evidence="2">Zona occludens toxin N-terminal domain-containing protein</fullName>
    </recommendedName>
</protein>
<evidence type="ECO:0000313" key="3">
    <source>
        <dbReference type="EMBL" id="CAJ0808776.1"/>
    </source>
</evidence>
<accession>A0AAD2C2L3</accession>
<comment type="caution">
    <text evidence="3">The sequence shown here is derived from an EMBL/GenBank/DDBJ whole genome shotgun (WGS) entry which is preliminary data.</text>
</comment>
<evidence type="ECO:0000313" key="4">
    <source>
        <dbReference type="Proteomes" id="UP001189756"/>
    </source>
</evidence>
<dbReference type="RefSeq" id="WP_316685567.1">
    <property type="nucleotide sequence ID" value="NZ_CATZAZ010000023.1"/>
</dbReference>
<name>A0AAD2C2L3_9RALS</name>
<dbReference type="InterPro" id="IPR027417">
    <property type="entry name" value="P-loop_NTPase"/>
</dbReference>
<dbReference type="Pfam" id="PF05707">
    <property type="entry name" value="Zot"/>
    <property type="match status" value="1"/>
</dbReference>
<keyword evidence="1" id="KW-0472">Membrane</keyword>
<keyword evidence="1" id="KW-1133">Transmembrane helix</keyword>
<dbReference type="Gene3D" id="3.40.50.300">
    <property type="entry name" value="P-loop containing nucleotide triphosphate hydrolases"/>
    <property type="match status" value="1"/>
</dbReference>
<evidence type="ECO:0000256" key="1">
    <source>
        <dbReference type="SAM" id="Phobius"/>
    </source>
</evidence>
<evidence type="ECO:0000259" key="2">
    <source>
        <dbReference type="Pfam" id="PF05707"/>
    </source>
</evidence>